<keyword evidence="3 13" id="KW-0723">Serine/threonine-protein kinase</keyword>
<feature type="region of interest" description="Disordered" evidence="14">
    <location>
        <begin position="414"/>
        <end position="435"/>
    </location>
</feature>
<evidence type="ECO:0000256" key="9">
    <source>
        <dbReference type="ARBA" id="ARBA00022860"/>
    </source>
</evidence>
<dbReference type="RefSeq" id="XP_003956574.1">
    <property type="nucleotide sequence ID" value="XM_003956525.1"/>
</dbReference>
<dbReference type="SMART" id="SM00220">
    <property type="entry name" value="S_TKc"/>
    <property type="match status" value="1"/>
</dbReference>
<comment type="catalytic activity">
    <reaction evidence="10">
        <text>L-threonyl-[protein] + ATP = O-phospho-L-threonyl-[protein] + ADP + H(+)</text>
        <dbReference type="Rhea" id="RHEA:46608"/>
        <dbReference type="Rhea" id="RHEA-COMP:11060"/>
        <dbReference type="Rhea" id="RHEA-COMP:11605"/>
        <dbReference type="ChEBI" id="CHEBI:15378"/>
        <dbReference type="ChEBI" id="CHEBI:30013"/>
        <dbReference type="ChEBI" id="CHEBI:30616"/>
        <dbReference type="ChEBI" id="CHEBI:61977"/>
        <dbReference type="ChEBI" id="CHEBI:456216"/>
        <dbReference type="EC" id="2.7.11.17"/>
    </reaction>
</comment>
<reference evidence="16 17" key="1">
    <citation type="journal article" date="2011" name="Proc. Natl. Acad. Sci. U.S.A.">
        <title>Evolutionary erosion of yeast sex chromosomes by mating-type switching accidents.</title>
        <authorList>
            <person name="Gordon J.L."/>
            <person name="Armisen D."/>
            <person name="Proux-Wera E."/>
            <person name="Oheigeartaigh S.S."/>
            <person name="Byrne K.P."/>
            <person name="Wolfe K.H."/>
        </authorList>
    </citation>
    <scope>NUCLEOTIDE SEQUENCE [LARGE SCALE GENOMIC DNA]</scope>
    <source>
        <strain evidence="17">ATCC 22294 / BCRC 22015 / CBS 2517 / CECT 1963 / NBRC 1671 / NRRL Y-8276</strain>
    </source>
</reference>
<dbReference type="FunFam" id="1.10.510.10:FF:000449">
    <property type="entry name" value="Calcium/calmodulin-dependent protein kinase"/>
    <property type="match status" value="1"/>
</dbReference>
<dbReference type="GO" id="GO:0005737">
    <property type="term" value="C:cytoplasm"/>
    <property type="evidence" value="ECO:0007669"/>
    <property type="project" value="EnsemblFungi"/>
</dbReference>
<dbReference type="OrthoDB" id="40902at2759"/>
<evidence type="ECO:0000256" key="12">
    <source>
        <dbReference type="PROSITE-ProRule" id="PRU10141"/>
    </source>
</evidence>
<name>H2AST9_KAZAF</name>
<proteinExistence type="inferred from homology"/>
<keyword evidence="17" id="KW-1185">Reference proteome</keyword>
<evidence type="ECO:0000256" key="5">
    <source>
        <dbReference type="ARBA" id="ARBA00022679"/>
    </source>
</evidence>
<dbReference type="GO" id="GO:0007165">
    <property type="term" value="P:signal transduction"/>
    <property type="evidence" value="ECO:0007669"/>
    <property type="project" value="EnsemblFungi"/>
</dbReference>
<organism evidence="16 17">
    <name type="scientific">Kazachstania africana (strain ATCC 22294 / BCRC 22015 / CBS 2517 / CECT 1963 / NBRC 1671 / NRRL Y-8276)</name>
    <name type="common">Yeast</name>
    <name type="synonym">Kluyveromyces africanus</name>
    <dbReference type="NCBI Taxonomy" id="1071382"/>
    <lineage>
        <taxon>Eukaryota</taxon>
        <taxon>Fungi</taxon>
        <taxon>Dikarya</taxon>
        <taxon>Ascomycota</taxon>
        <taxon>Saccharomycotina</taxon>
        <taxon>Saccharomycetes</taxon>
        <taxon>Saccharomycetales</taxon>
        <taxon>Saccharomycetaceae</taxon>
        <taxon>Kazachstania</taxon>
    </lineage>
</organism>
<dbReference type="Gene3D" id="1.10.510.10">
    <property type="entry name" value="Transferase(Phosphotransferase) domain 1"/>
    <property type="match status" value="1"/>
</dbReference>
<keyword evidence="4" id="KW-0597">Phosphoprotein</keyword>
<keyword evidence="9" id="KW-0112">Calmodulin-binding</keyword>
<evidence type="ECO:0000256" key="4">
    <source>
        <dbReference type="ARBA" id="ARBA00022553"/>
    </source>
</evidence>
<dbReference type="GO" id="GO:0005516">
    <property type="term" value="F:calmodulin binding"/>
    <property type="evidence" value="ECO:0007669"/>
    <property type="project" value="UniProtKB-KW"/>
</dbReference>
<dbReference type="Pfam" id="PF00069">
    <property type="entry name" value="Pkinase"/>
    <property type="match status" value="1"/>
</dbReference>
<dbReference type="AlphaFoldDB" id="H2AST9"/>
<gene>
    <name evidence="16" type="primary">KAFR0C04480</name>
    <name evidence="16" type="ORF">KAFR_0C04480</name>
</gene>
<dbReference type="STRING" id="1071382.H2AST9"/>
<evidence type="ECO:0000256" key="10">
    <source>
        <dbReference type="ARBA" id="ARBA00047307"/>
    </source>
</evidence>
<accession>H2AST9</accession>
<dbReference type="GO" id="GO:0005524">
    <property type="term" value="F:ATP binding"/>
    <property type="evidence" value="ECO:0007669"/>
    <property type="project" value="UniProtKB-UniRule"/>
</dbReference>
<dbReference type="Proteomes" id="UP000005220">
    <property type="component" value="Chromosome 3"/>
</dbReference>
<evidence type="ECO:0000259" key="15">
    <source>
        <dbReference type="PROSITE" id="PS50011"/>
    </source>
</evidence>
<dbReference type="HOGENOM" id="CLU_000288_63_0_1"/>
<dbReference type="SUPFAM" id="SSF56112">
    <property type="entry name" value="Protein kinase-like (PK-like)"/>
    <property type="match status" value="1"/>
</dbReference>
<evidence type="ECO:0000256" key="11">
    <source>
        <dbReference type="ARBA" id="ARBA00047430"/>
    </source>
</evidence>
<dbReference type="InterPro" id="IPR011009">
    <property type="entry name" value="Kinase-like_dom_sf"/>
</dbReference>
<evidence type="ECO:0000256" key="1">
    <source>
        <dbReference type="ARBA" id="ARBA00005354"/>
    </source>
</evidence>
<evidence type="ECO:0000256" key="13">
    <source>
        <dbReference type="RuleBase" id="RU000304"/>
    </source>
</evidence>
<dbReference type="GO" id="GO:0004683">
    <property type="term" value="F:calcium/calmodulin-dependent protein kinase activity"/>
    <property type="evidence" value="ECO:0007669"/>
    <property type="project" value="UniProtKB-EC"/>
</dbReference>
<evidence type="ECO:0000313" key="17">
    <source>
        <dbReference type="Proteomes" id="UP000005220"/>
    </source>
</evidence>
<dbReference type="PROSITE" id="PS00108">
    <property type="entry name" value="PROTEIN_KINASE_ST"/>
    <property type="match status" value="1"/>
</dbReference>
<keyword evidence="7" id="KW-0418">Kinase</keyword>
<dbReference type="InterPro" id="IPR017441">
    <property type="entry name" value="Protein_kinase_ATP_BS"/>
</dbReference>
<keyword evidence="8 12" id="KW-0067">ATP-binding</keyword>
<dbReference type="eggNOG" id="KOG0032">
    <property type="taxonomic scope" value="Eukaryota"/>
</dbReference>
<evidence type="ECO:0000256" key="7">
    <source>
        <dbReference type="ARBA" id="ARBA00022777"/>
    </source>
</evidence>
<sequence>MSYKSTSVSIAKVEGSIEGLAGKVASNAKTDYIFGKTLGAGTFGVVRQARKLSTNEDVAVKILLKKALEGNSVQLQMLYDELSILQRLNHPNIVEFKDWFETKEKFFIVTQLATGGELFDRIVKKGKFTEEDAIKILVQILGAVEYIHSRNIVHRDLKPENLLYIDEADTSPLVLADFGIAKELKSGDELIFKAAGSLGYVAPEVLTSDGHGKPCDIWSIGVITYTLLCGYSAFAAESVEGFLDECTQNDKPVVFHKPYWDNVSEDARKFILRALTLDPTKRPTATALLEDPWILGRNVQKNDLLPALKKGFDARKKFREAVELVKLNNRIQKLRQLYSLGEEESDSDIEENSVNSVNPSLGVLTNALHNLSISPSHTGKSPELTAEQKKMKSHLTQDAFAQIVMAATKNRHKVMSYQDSESEVSAVSLNSSPSR</sequence>
<feature type="compositionally biased region" description="Polar residues" evidence="14">
    <location>
        <begin position="417"/>
        <end position="435"/>
    </location>
</feature>
<comment type="similarity">
    <text evidence="1">Belongs to the protein kinase superfamily. CAMK Ser/Thr protein kinase family. CaMK subfamily.</text>
</comment>
<dbReference type="PANTHER" id="PTHR24347">
    <property type="entry name" value="SERINE/THREONINE-PROTEIN KINASE"/>
    <property type="match status" value="1"/>
</dbReference>
<dbReference type="KEGG" id="kaf:KAFR_0C04480"/>
<comment type="catalytic activity">
    <reaction evidence="11">
        <text>L-seryl-[protein] + ATP = O-phospho-L-seryl-[protein] + ADP + H(+)</text>
        <dbReference type="Rhea" id="RHEA:17989"/>
        <dbReference type="Rhea" id="RHEA-COMP:9863"/>
        <dbReference type="Rhea" id="RHEA-COMP:11604"/>
        <dbReference type="ChEBI" id="CHEBI:15378"/>
        <dbReference type="ChEBI" id="CHEBI:29999"/>
        <dbReference type="ChEBI" id="CHEBI:30616"/>
        <dbReference type="ChEBI" id="CHEBI:83421"/>
        <dbReference type="ChEBI" id="CHEBI:456216"/>
        <dbReference type="EC" id="2.7.11.17"/>
    </reaction>
</comment>
<keyword evidence="5" id="KW-0808">Transferase</keyword>
<evidence type="ECO:0000256" key="3">
    <source>
        <dbReference type="ARBA" id="ARBA00022527"/>
    </source>
</evidence>
<dbReference type="InterPro" id="IPR000719">
    <property type="entry name" value="Prot_kinase_dom"/>
</dbReference>
<evidence type="ECO:0000256" key="8">
    <source>
        <dbReference type="ARBA" id="ARBA00022840"/>
    </source>
</evidence>
<dbReference type="PROSITE" id="PS00107">
    <property type="entry name" value="PROTEIN_KINASE_ATP"/>
    <property type="match status" value="1"/>
</dbReference>
<dbReference type="GeneID" id="13885358"/>
<dbReference type="FunFam" id="3.30.200.20:FF:000042">
    <property type="entry name" value="Aurora kinase A"/>
    <property type="match status" value="1"/>
</dbReference>
<dbReference type="PROSITE" id="PS50011">
    <property type="entry name" value="PROTEIN_KINASE_DOM"/>
    <property type="match status" value="1"/>
</dbReference>
<dbReference type="InParanoid" id="H2AST9"/>
<keyword evidence="6 12" id="KW-0547">Nucleotide-binding</keyword>
<evidence type="ECO:0000256" key="6">
    <source>
        <dbReference type="ARBA" id="ARBA00022741"/>
    </source>
</evidence>
<evidence type="ECO:0000256" key="2">
    <source>
        <dbReference type="ARBA" id="ARBA00012434"/>
    </source>
</evidence>
<protein>
    <recommendedName>
        <fullName evidence="2">calcium/calmodulin-dependent protein kinase</fullName>
        <ecNumber evidence="2">2.7.11.17</ecNumber>
    </recommendedName>
</protein>
<dbReference type="EMBL" id="HE650823">
    <property type="protein sequence ID" value="CCF57439.1"/>
    <property type="molecule type" value="Genomic_DNA"/>
</dbReference>
<dbReference type="CDD" id="cd05117">
    <property type="entry name" value="STKc_CAMK"/>
    <property type="match status" value="1"/>
</dbReference>
<feature type="binding site" evidence="12">
    <location>
        <position position="61"/>
    </location>
    <ligand>
        <name>ATP</name>
        <dbReference type="ChEBI" id="CHEBI:30616"/>
    </ligand>
</feature>
<dbReference type="InterPro" id="IPR008271">
    <property type="entry name" value="Ser/Thr_kinase_AS"/>
</dbReference>
<evidence type="ECO:0000256" key="14">
    <source>
        <dbReference type="SAM" id="MobiDB-lite"/>
    </source>
</evidence>
<evidence type="ECO:0000313" key="16">
    <source>
        <dbReference type="EMBL" id="CCF57439.1"/>
    </source>
</evidence>
<dbReference type="EC" id="2.7.11.17" evidence="2"/>
<feature type="domain" description="Protein kinase" evidence="15">
    <location>
        <begin position="32"/>
        <end position="294"/>
    </location>
</feature>